<dbReference type="RefSeq" id="XP_046014653.1">
    <property type="nucleotide sequence ID" value="XM_046158237.1"/>
</dbReference>
<dbReference type="PANTHER" id="PTHR38694:SF1">
    <property type="entry name" value="PEROXIN DOMAIN-CONTAINING PROTEIN"/>
    <property type="match status" value="1"/>
</dbReference>
<keyword evidence="2" id="KW-1133">Transmembrane helix</keyword>
<keyword evidence="2" id="KW-0472">Membrane</keyword>
<comment type="caution">
    <text evidence="3">The sequence shown here is derived from an EMBL/GenBank/DDBJ whole genome shotgun (WGS) entry which is preliminary data.</text>
</comment>
<dbReference type="Proteomes" id="UP000756346">
    <property type="component" value="Unassembled WGS sequence"/>
</dbReference>
<keyword evidence="4" id="KW-1185">Reference proteome</keyword>
<dbReference type="InterPro" id="IPR021709">
    <property type="entry name" value="DUF3292"/>
</dbReference>
<dbReference type="PANTHER" id="PTHR38694">
    <property type="entry name" value="CONSERVED EXPRESSED PROTEIN"/>
    <property type="match status" value="1"/>
</dbReference>
<feature type="transmembrane region" description="Helical" evidence="2">
    <location>
        <begin position="163"/>
        <end position="192"/>
    </location>
</feature>
<protein>
    <submittedName>
        <fullName evidence="3">Uncharacterized protein</fullName>
    </submittedName>
</protein>
<proteinExistence type="predicted"/>
<accession>A0A9P9BSA9</accession>
<feature type="region of interest" description="Disordered" evidence="1">
    <location>
        <begin position="214"/>
        <end position="243"/>
    </location>
</feature>
<feature type="region of interest" description="Disordered" evidence="1">
    <location>
        <begin position="484"/>
        <end position="581"/>
    </location>
</feature>
<dbReference type="OrthoDB" id="1708389at2759"/>
<name>A0A9P9BSA9_9PEZI</name>
<feature type="region of interest" description="Disordered" evidence="1">
    <location>
        <begin position="298"/>
        <end position="334"/>
    </location>
</feature>
<feature type="compositionally biased region" description="Basic and acidic residues" evidence="1">
    <location>
        <begin position="571"/>
        <end position="581"/>
    </location>
</feature>
<keyword evidence="2" id="KW-0812">Transmembrane</keyword>
<dbReference type="GeneID" id="70187783"/>
<evidence type="ECO:0000256" key="1">
    <source>
        <dbReference type="SAM" id="MobiDB-lite"/>
    </source>
</evidence>
<evidence type="ECO:0000313" key="4">
    <source>
        <dbReference type="Proteomes" id="UP000756346"/>
    </source>
</evidence>
<dbReference type="Pfam" id="PF11696">
    <property type="entry name" value="DUF3292"/>
    <property type="match status" value="2"/>
</dbReference>
<dbReference type="AlphaFoldDB" id="A0A9P9BSA9"/>
<reference evidence="3" key="1">
    <citation type="journal article" date="2021" name="Nat. Commun.">
        <title>Genetic determinants of endophytism in the Arabidopsis root mycobiome.</title>
        <authorList>
            <person name="Mesny F."/>
            <person name="Miyauchi S."/>
            <person name="Thiergart T."/>
            <person name="Pickel B."/>
            <person name="Atanasova L."/>
            <person name="Karlsson M."/>
            <person name="Huettel B."/>
            <person name="Barry K.W."/>
            <person name="Haridas S."/>
            <person name="Chen C."/>
            <person name="Bauer D."/>
            <person name="Andreopoulos W."/>
            <person name="Pangilinan J."/>
            <person name="LaButti K."/>
            <person name="Riley R."/>
            <person name="Lipzen A."/>
            <person name="Clum A."/>
            <person name="Drula E."/>
            <person name="Henrissat B."/>
            <person name="Kohler A."/>
            <person name="Grigoriev I.V."/>
            <person name="Martin F.M."/>
            <person name="Hacquard S."/>
        </authorList>
    </citation>
    <scope>NUCLEOTIDE SEQUENCE</scope>
    <source>
        <strain evidence="3">MPI-CAGE-CH-0230</strain>
    </source>
</reference>
<evidence type="ECO:0000313" key="3">
    <source>
        <dbReference type="EMBL" id="KAH7034560.1"/>
    </source>
</evidence>
<dbReference type="EMBL" id="JAGTJQ010000003">
    <property type="protein sequence ID" value="KAH7034560.1"/>
    <property type="molecule type" value="Genomic_DNA"/>
</dbReference>
<gene>
    <name evidence="3" type="ORF">B0I36DRAFT_360073</name>
</gene>
<evidence type="ECO:0000256" key="2">
    <source>
        <dbReference type="SAM" id="Phobius"/>
    </source>
</evidence>
<feature type="compositionally biased region" description="Basic and acidic residues" evidence="1">
    <location>
        <begin position="234"/>
        <end position="243"/>
    </location>
</feature>
<organism evidence="3 4">
    <name type="scientific">Microdochium trichocladiopsis</name>
    <dbReference type="NCBI Taxonomy" id="1682393"/>
    <lineage>
        <taxon>Eukaryota</taxon>
        <taxon>Fungi</taxon>
        <taxon>Dikarya</taxon>
        <taxon>Ascomycota</taxon>
        <taxon>Pezizomycotina</taxon>
        <taxon>Sordariomycetes</taxon>
        <taxon>Xylariomycetidae</taxon>
        <taxon>Xylariales</taxon>
        <taxon>Microdochiaceae</taxon>
        <taxon>Microdochium</taxon>
    </lineage>
</organism>
<sequence>MHDETAPVREISITVGHDAPERHDRITPGLSAVHPTSVPVPGPLPQVPPMRATEHRNSIVSIGWDSHERDGGRLPEQVVEGLDNEDLWHLLRKFNRQIFHVKATTRPLLPGDVDFDTAADEDFTAKKVRAHLERLYIGVIIDMLAFAQHIARLRSWREPRRTGIFFFMYFASWAFGLLLPATFAFLAGLVLYPPLRRVMFPSAPLSMVDPITGDLKPPPAGSMATADSATGAPEAHKGQAREDEAANFAASIMSIAVNIADDAAEPQNEGLDERRALEHHPFHSDAAALEAARAANANGGRGLKASSMARELDASSDEDDGHGHKKHAKLSVIDPQRLTTEAAAALDKADSADRPSKDKSKPVIQKVSWQATRLGTHWLGVLSDYWERCENMMNPKPPFSKSAGRHRIATVLLALCAITLCVTPRMICRSFGFVVGMVIFGQPLLSRMQEMLVENNITLRSTIFHGVPTNAQQTITLLRLGEAARAPLPPPPPSRFADLARSRSSRLSSRSASPQARGDSHQAASLDDPENLGASFNDRPLGRTPRELQSAAVDGGRHQQGGRTQGNRGSSPRDRFGAAEAHRGRLMGTLTRAFKHGAKAVAKTAIAADAARAKVLKTPSARLRLGSVEDDDDVRDAKAVGKGGLLGPVEFRARHDGHKGFVYLTTDEGHAARVCFTRGREVTLHDGDSDDDGHLPRAVGTLQPVWSLPIDEIAELNKFAGYGGKAKVAAGWALETSVKGGLQIVDRNGQPRLITAVAKGDELFNRLCAMGEQHWEIW</sequence>